<evidence type="ECO:0000256" key="1">
    <source>
        <dbReference type="ARBA" id="ARBA00007692"/>
    </source>
</evidence>
<evidence type="ECO:0000313" key="5">
    <source>
        <dbReference type="Proteomes" id="UP000631114"/>
    </source>
</evidence>
<evidence type="ECO:0000313" key="4">
    <source>
        <dbReference type="EMBL" id="KAF9591445.1"/>
    </source>
</evidence>
<keyword evidence="2" id="KW-0806">Transcription termination</keyword>
<keyword evidence="2" id="KW-0804">Transcription</keyword>
<comment type="similarity">
    <text evidence="1">Belongs to the mTERF family.</text>
</comment>
<dbReference type="GO" id="GO:0006353">
    <property type="term" value="P:DNA-templated transcription termination"/>
    <property type="evidence" value="ECO:0007669"/>
    <property type="project" value="UniProtKB-KW"/>
</dbReference>
<comment type="caution">
    <text evidence="4">The sequence shown here is derived from an EMBL/GenBank/DDBJ whole genome shotgun (WGS) entry which is preliminary data.</text>
</comment>
<accession>A0A835LEA4</accession>
<dbReference type="OrthoDB" id="637682at2759"/>
<proteinExistence type="inferred from homology"/>
<sequence length="348" mass="39730">MFRFLCSRRLDRAKGFFNSGDSTVILLRYAETPFLIRSISSNPTHYNSFTVSYLVDSCGLSREKAVSASQKVRFKTPTKQDLVLTLFREHDFPNTHISKIIQKLPKLLSSNVDKTLKPKLDFFNSIGLSGPDLANFISRDPNILMTSLENKIMPNVALLRTLGVPDCNICKLLLLNARTFYICNNSFNKSVEEATKREFDPSKFVFVMAVHVLSCFSKSSWEAKCDIYKRWGWSEKEINTAFRLQPMCMGISEKNIMSTMEFLVNKTGYDPLLISKTPVVLLYSLEKRTIPRLSVIRVLITNGIVVEDFKLATLLCISEKDFLRKYVTKFEGKIPELFSVYQGKTNGL</sequence>
<organism evidence="4 5">
    <name type="scientific">Coptis chinensis</name>
    <dbReference type="NCBI Taxonomy" id="261450"/>
    <lineage>
        <taxon>Eukaryota</taxon>
        <taxon>Viridiplantae</taxon>
        <taxon>Streptophyta</taxon>
        <taxon>Embryophyta</taxon>
        <taxon>Tracheophyta</taxon>
        <taxon>Spermatophyta</taxon>
        <taxon>Magnoliopsida</taxon>
        <taxon>Ranunculales</taxon>
        <taxon>Ranunculaceae</taxon>
        <taxon>Coptidoideae</taxon>
        <taxon>Coptis</taxon>
    </lineage>
</organism>
<dbReference type="SMART" id="SM00733">
    <property type="entry name" value="Mterf"/>
    <property type="match status" value="4"/>
</dbReference>
<dbReference type="AlphaFoldDB" id="A0A835LEA4"/>
<keyword evidence="5" id="KW-1185">Reference proteome</keyword>
<dbReference type="PANTHER" id="PTHR13068">
    <property type="entry name" value="CGI-12 PROTEIN-RELATED"/>
    <property type="match status" value="1"/>
</dbReference>
<dbReference type="Gene3D" id="1.25.70.10">
    <property type="entry name" value="Transcription termination factor 3, mitochondrial"/>
    <property type="match status" value="1"/>
</dbReference>
<protein>
    <submittedName>
        <fullName evidence="4">Uncharacterized protein</fullName>
    </submittedName>
</protein>
<dbReference type="InterPro" id="IPR038538">
    <property type="entry name" value="MTERF_sf"/>
</dbReference>
<reference evidence="4 5" key="1">
    <citation type="submission" date="2020-10" db="EMBL/GenBank/DDBJ databases">
        <title>The Coptis chinensis genome and diversification of protoberbering-type alkaloids.</title>
        <authorList>
            <person name="Wang B."/>
            <person name="Shu S."/>
            <person name="Song C."/>
            <person name="Liu Y."/>
        </authorList>
    </citation>
    <scope>NUCLEOTIDE SEQUENCE [LARGE SCALE GENOMIC DNA]</scope>
    <source>
        <strain evidence="4">HL-2020</strain>
        <tissue evidence="4">Leaf</tissue>
    </source>
</reference>
<dbReference type="PANTHER" id="PTHR13068:SF133">
    <property type="entry name" value="MITOCHONDRIAL TRANSCRIPTION TERMINATION FACTOR FAMILY PROTEIN"/>
    <property type="match status" value="1"/>
</dbReference>
<keyword evidence="3" id="KW-0809">Transit peptide</keyword>
<dbReference type="Pfam" id="PF02536">
    <property type="entry name" value="mTERF"/>
    <property type="match status" value="1"/>
</dbReference>
<dbReference type="Proteomes" id="UP000631114">
    <property type="component" value="Unassembled WGS sequence"/>
</dbReference>
<keyword evidence="2" id="KW-0805">Transcription regulation</keyword>
<evidence type="ECO:0000256" key="2">
    <source>
        <dbReference type="ARBA" id="ARBA00022472"/>
    </source>
</evidence>
<dbReference type="GO" id="GO:0003676">
    <property type="term" value="F:nucleic acid binding"/>
    <property type="evidence" value="ECO:0007669"/>
    <property type="project" value="InterPro"/>
</dbReference>
<gene>
    <name evidence="4" type="ORF">IFM89_004143</name>
</gene>
<evidence type="ECO:0000256" key="3">
    <source>
        <dbReference type="ARBA" id="ARBA00022946"/>
    </source>
</evidence>
<name>A0A835LEA4_9MAGN</name>
<dbReference type="EMBL" id="JADFTS010000008">
    <property type="protein sequence ID" value="KAF9591445.1"/>
    <property type="molecule type" value="Genomic_DNA"/>
</dbReference>
<dbReference type="InterPro" id="IPR003690">
    <property type="entry name" value="MTERF"/>
</dbReference>
<dbReference type="FunFam" id="1.25.70.10:FF:000001">
    <property type="entry name" value="Mitochondrial transcription termination factor-like"/>
    <property type="match status" value="1"/>
</dbReference>